<reference evidence="1" key="1">
    <citation type="submission" date="2014-07" db="EMBL/GenBank/DDBJ databases">
        <title>Identification of a novel salt tolerance gene in wild soybean by whole-genome sequencing.</title>
        <authorList>
            <person name="Lam H.-M."/>
            <person name="Qi X."/>
            <person name="Li M.-W."/>
            <person name="Liu X."/>
            <person name="Xie M."/>
            <person name="Ni M."/>
            <person name="Xu X."/>
        </authorList>
    </citation>
    <scope>NUCLEOTIDE SEQUENCE [LARGE SCALE GENOMIC DNA]</scope>
    <source>
        <tissue evidence="1">Root</tissue>
    </source>
</reference>
<accession>A0A0B2SVU9</accession>
<protein>
    <recommendedName>
        <fullName evidence="2">Reverse transcriptase domain-containing protein</fullName>
    </recommendedName>
</protein>
<evidence type="ECO:0000313" key="1">
    <source>
        <dbReference type="EMBL" id="KHN48372.1"/>
    </source>
</evidence>
<feature type="non-terminal residue" evidence="1">
    <location>
        <position position="69"/>
    </location>
</feature>
<dbReference type="EMBL" id="KN639739">
    <property type="protein sequence ID" value="KHN48372.1"/>
    <property type="molecule type" value="Genomic_DNA"/>
</dbReference>
<gene>
    <name evidence="1" type="ORF">glysoja_047994</name>
</gene>
<sequence length="69" mass="7835">YLFILCMEKLAILIQENVNDGSREPVKISRNGPAICHLVFANDCLLFVKATCSQVRIVKEVLHQFCRVS</sequence>
<organism evidence="1">
    <name type="scientific">Glycine soja</name>
    <name type="common">Wild soybean</name>
    <dbReference type="NCBI Taxonomy" id="3848"/>
    <lineage>
        <taxon>Eukaryota</taxon>
        <taxon>Viridiplantae</taxon>
        <taxon>Streptophyta</taxon>
        <taxon>Embryophyta</taxon>
        <taxon>Tracheophyta</taxon>
        <taxon>Spermatophyta</taxon>
        <taxon>Magnoliopsida</taxon>
        <taxon>eudicotyledons</taxon>
        <taxon>Gunneridae</taxon>
        <taxon>Pentapetalae</taxon>
        <taxon>rosids</taxon>
        <taxon>fabids</taxon>
        <taxon>Fabales</taxon>
        <taxon>Fabaceae</taxon>
        <taxon>Papilionoideae</taxon>
        <taxon>50 kb inversion clade</taxon>
        <taxon>NPAAA clade</taxon>
        <taxon>indigoferoid/millettioid clade</taxon>
        <taxon>Phaseoleae</taxon>
        <taxon>Glycine</taxon>
        <taxon>Glycine subgen. Soja</taxon>
    </lineage>
</organism>
<name>A0A0B2SVU9_GLYSO</name>
<feature type="non-terminal residue" evidence="1">
    <location>
        <position position="1"/>
    </location>
</feature>
<dbReference type="AlphaFoldDB" id="A0A0B2SVU9"/>
<evidence type="ECO:0008006" key="2">
    <source>
        <dbReference type="Google" id="ProtNLM"/>
    </source>
</evidence>
<proteinExistence type="predicted"/>
<dbReference type="Proteomes" id="UP000053555">
    <property type="component" value="Unassembled WGS sequence"/>
</dbReference>